<dbReference type="PRINTS" id="PR00032">
    <property type="entry name" value="HTHARAC"/>
</dbReference>
<organism evidence="6 7">
    <name type="scientific">Paenibacillus psychroresistens</name>
    <dbReference type="NCBI Taxonomy" id="1778678"/>
    <lineage>
        <taxon>Bacteria</taxon>
        <taxon>Bacillati</taxon>
        <taxon>Bacillota</taxon>
        <taxon>Bacilli</taxon>
        <taxon>Bacillales</taxon>
        <taxon>Paenibacillaceae</taxon>
        <taxon>Paenibacillus</taxon>
    </lineage>
</organism>
<dbReference type="SUPFAM" id="SSF46689">
    <property type="entry name" value="Homeodomain-like"/>
    <property type="match status" value="1"/>
</dbReference>
<evidence type="ECO:0000259" key="5">
    <source>
        <dbReference type="PROSITE" id="PS01124"/>
    </source>
</evidence>
<dbReference type="AlphaFoldDB" id="A0A6B8RWA6"/>
<feature type="transmembrane region" description="Helical" evidence="4">
    <location>
        <begin position="301"/>
        <end position="324"/>
    </location>
</feature>
<keyword evidence="3" id="KW-0804">Transcription</keyword>
<evidence type="ECO:0000256" key="3">
    <source>
        <dbReference type="ARBA" id="ARBA00023163"/>
    </source>
</evidence>
<keyword evidence="2" id="KW-0238">DNA-binding</keyword>
<dbReference type="InterPro" id="IPR018060">
    <property type="entry name" value="HTH_AraC"/>
</dbReference>
<dbReference type="RefSeq" id="WP_155704562.1">
    <property type="nucleotide sequence ID" value="NZ_CP034235.1"/>
</dbReference>
<evidence type="ECO:0000313" key="6">
    <source>
        <dbReference type="EMBL" id="QGQ99398.1"/>
    </source>
</evidence>
<dbReference type="Gene3D" id="1.10.10.60">
    <property type="entry name" value="Homeodomain-like"/>
    <property type="match status" value="2"/>
</dbReference>
<dbReference type="SMART" id="SM00342">
    <property type="entry name" value="HTH_ARAC"/>
    <property type="match status" value="1"/>
</dbReference>
<evidence type="ECO:0000313" key="7">
    <source>
        <dbReference type="Proteomes" id="UP000426246"/>
    </source>
</evidence>
<proteinExistence type="predicted"/>
<dbReference type="PROSITE" id="PS00041">
    <property type="entry name" value="HTH_ARAC_FAMILY_1"/>
    <property type="match status" value="1"/>
</dbReference>
<dbReference type="PANTHER" id="PTHR43280">
    <property type="entry name" value="ARAC-FAMILY TRANSCRIPTIONAL REGULATOR"/>
    <property type="match status" value="1"/>
</dbReference>
<dbReference type="CDD" id="cd18774">
    <property type="entry name" value="PDC2_HK_sensor"/>
    <property type="match status" value="1"/>
</dbReference>
<dbReference type="InterPro" id="IPR009057">
    <property type="entry name" value="Homeodomain-like_sf"/>
</dbReference>
<dbReference type="PROSITE" id="PS01124">
    <property type="entry name" value="HTH_ARAC_FAMILY_2"/>
    <property type="match status" value="1"/>
</dbReference>
<dbReference type="PANTHER" id="PTHR43280:SF2">
    <property type="entry name" value="HTH-TYPE TRANSCRIPTIONAL REGULATOR EXSA"/>
    <property type="match status" value="1"/>
</dbReference>
<dbReference type="InterPro" id="IPR018062">
    <property type="entry name" value="HTH_AraC-typ_CS"/>
</dbReference>
<name>A0A6B8RWA6_9BACL</name>
<dbReference type="EMBL" id="CP034235">
    <property type="protein sequence ID" value="QGQ99398.1"/>
    <property type="molecule type" value="Genomic_DNA"/>
</dbReference>
<dbReference type="OrthoDB" id="2650757at2"/>
<keyword evidence="4" id="KW-1133">Transmembrane helix</keyword>
<dbReference type="Proteomes" id="UP000426246">
    <property type="component" value="Chromosome"/>
</dbReference>
<evidence type="ECO:0000256" key="4">
    <source>
        <dbReference type="SAM" id="Phobius"/>
    </source>
</evidence>
<dbReference type="Gene3D" id="3.30.450.20">
    <property type="entry name" value="PAS domain"/>
    <property type="match status" value="1"/>
</dbReference>
<protein>
    <submittedName>
        <fullName evidence="6">AraC family transcriptional regulator</fullName>
    </submittedName>
</protein>
<gene>
    <name evidence="6" type="ORF">EHS13_33325</name>
</gene>
<dbReference type="KEGG" id="ppsc:EHS13_33325"/>
<accession>A0A6B8RWA6</accession>
<keyword evidence="1" id="KW-0805">Transcription regulation</keyword>
<keyword evidence="7" id="KW-1185">Reference proteome</keyword>
<dbReference type="GO" id="GO:0003700">
    <property type="term" value="F:DNA-binding transcription factor activity"/>
    <property type="evidence" value="ECO:0007669"/>
    <property type="project" value="InterPro"/>
</dbReference>
<evidence type="ECO:0000256" key="2">
    <source>
        <dbReference type="ARBA" id="ARBA00023125"/>
    </source>
</evidence>
<evidence type="ECO:0000256" key="1">
    <source>
        <dbReference type="ARBA" id="ARBA00023015"/>
    </source>
</evidence>
<feature type="domain" description="HTH araC/xylS-type" evidence="5">
    <location>
        <begin position="665"/>
        <end position="764"/>
    </location>
</feature>
<sequence>MNKTFTKFFISYIAIVFVSVSLLSSVLYIQFSKSSLEDIQINLKETLDQTAVHMSYIRENISSLGFQMLHDSEIMNIIYSSNVLTIDKYLISLKISNILNSNPVIHSMYLYNNKSGNVQYNLSISNSSFQDPEILTLLTKSGANQNLQFLPRRVAYTNSNRVKVEENLISLIFTDTVGQLNNTNAEMPDRRLIDGALVINLKAEYVQKSINTAVKGKDSYTAIIDGFGNVICDSSLQNFGKNVAKEAYMDQIVASKKNWGYEVKTIEGQKTVVTYVRSPTLPWTFINVSSYDSLFQKFHQLMMTLLIICTIIFLIGVALSLLAARNVYLPFSKLIKNIDSQLFSRKLMDDDKKRPDDARYLSNAFTHILQHSDHLELSVKDNASLIKRDHLKRVLAGNIPLEHSLCSKLEEPAIGVILLSIDGYIKFTEAYDRQTQNYMKSSLDAIVLSQLPAYFNFEPVYLEKDNYCLIVGTGNEADYYRNAVKAVEEIQKSVKLHLGITISAGIGQLVHNLEDAYLSYNDSLELLLHRFVQGYNSILSKDTIKPNSKNELASMDKSKKRLTDALKLSNMEQVEIELDVIIEEMSGYRHNYIMLNFNQLVLDVLKSVETHIDSIAEELDFNSVYRELNNMDALADLRTWFMQFCLKINRLIENKRANRKTDMIQGVLDYIANHYVSSEIGIEMLADKAGLSPGYFGKLFSDSIGKTVTEYIIELRMQHSKQLLETTLMPINDIAASVGFSNPAYFTTIYKKHFGITPNQYRAEFRKNNPL</sequence>
<reference evidence="7" key="1">
    <citation type="submission" date="2018-11" db="EMBL/GenBank/DDBJ databases">
        <title>Complete genome sequence of Paenibacillus sp. ML311-T8.</title>
        <authorList>
            <person name="Nam Y.-D."/>
            <person name="Kang J."/>
            <person name="Chung W.-H."/>
            <person name="Park Y.S."/>
        </authorList>
    </citation>
    <scope>NUCLEOTIDE SEQUENCE [LARGE SCALE GENOMIC DNA]</scope>
    <source>
        <strain evidence="7">ML311-T8</strain>
    </source>
</reference>
<dbReference type="GO" id="GO:0043565">
    <property type="term" value="F:sequence-specific DNA binding"/>
    <property type="evidence" value="ECO:0007669"/>
    <property type="project" value="InterPro"/>
</dbReference>
<keyword evidence="4" id="KW-0472">Membrane</keyword>
<dbReference type="Pfam" id="PF12833">
    <property type="entry name" value="HTH_18"/>
    <property type="match status" value="1"/>
</dbReference>
<keyword evidence="4" id="KW-0812">Transmembrane</keyword>
<dbReference type="InterPro" id="IPR020449">
    <property type="entry name" value="Tscrpt_reg_AraC-type_HTH"/>
</dbReference>
<feature type="transmembrane region" description="Helical" evidence="4">
    <location>
        <begin position="12"/>
        <end position="31"/>
    </location>
</feature>